<proteinExistence type="predicted"/>
<sequence length="87" mass="9581">MGFVAEYSPTVRADAVDLLLDGLRKGLSIVDAAAVVHDVHGVSRQRLTQWARADGHVLRPTYAAMEAAQAEIRKLRRQIDVLSGRED</sequence>
<evidence type="ECO:0000313" key="1">
    <source>
        <dbReference type="EMBL" id="RRQ03521.1"/>
    </source>
</evidence>
<comment type="caution">
    <text evidence="1">The sequence shown here is derived from an EMBL/GenBank/DDBJ whole genome shotgun (WGS) entry which is preliminary data.</text>
</comment>
<name>A0A426Q412_9CORY</name>
<dbReference type="GO" id="GO:0006313">
    <property type="term" value="P:DNA transposition"/>
    <property type="evidence" value="ECO:0007669"/>
    <property type="project" value="InterPro"/>
</dbReference>
<reference evidence="1 2" key="1">
    <citation type="submission" date="2018-01" db="EMBL/GenBank/DDBJ databases">
        <title>Twenty Corynebacterium bovis Genomes.</title>
        <authorList>
            <person name="Gulvik C.A."/>
        </authorList>
    </citation>
    <scope>NUCLEOTIDE SEQUENCE [LARGE SCALE GENOMIC DNA]</scope>
    <source>
        <strain evidence="1 2">16-2004</strain>
    </source>
</reference>
<accession>A0A426Q412</accession>
<gene>
    <name evidence="1" type="ORF">CXF42_06870</name>
</gene>
<dbReference type="GO" id="GO:0004803">
    <property type="term" value="F:transposase activity"/>
    <property type="evidence" value="ECO:0007669"/>
    <property type="project" value="InterPro"/>
</dbReference>
<dbReference type="Proteomes" id="UP000278422">
    <property type="component" value="Unassembled WGS sequence"/>
</dbReference>
<dbReference type="AlphaFoldDB" id="A0A426Q412"/>
<dbReference type="EMBL" id="PQNQ01000017">
    <property type="protein sequence ID" value="RRQ03521.1"/>
    <property type="molecule type" value="Genomic_DNA"/>
</dbReference>
<dbReference type="InterPro" id="IPR002514">
    <property type="entry name" value="Transposase_8"/>
</dbReference>
<evidence type="ECO:0008006" key="3">
    <source>
        <dbReference type="Google" id="ProtNLM"/>
    </source>
</evidence>
<dbReference type="GO" id="GO:0003677">
    <property type="term" value="F:DNA binding"/>
    <property type="evidence" value="ECO:0007669"/>
    <property type="project" value="InterPro"/>
</dbReference>
<dbReference type="Pfam" id="PF01527">
    <property type="entry name" value="HTH_Tnp_1"/>
    <property type="match status" value="1"/>
</dbReference>
<keyword evidence="2" id="KW-1185">Reference proteome</keyword>
<evidence type="ECO:0000313" key="2">
    <source>
        <dbReference type="Proteomes" id="UP000278422"/>
    </source>
</evidence>
<organism evidence="1 2">
    <name type="scientific">Corynebacterium bovis</name>
    <dbReference type="NCBI Taxonomy" id="36808"/>
    <lineage>
        <taxon>Bacteria</taxon>
        <taxon>Bacillati</taxon>
        <taxon>Actinomycetota</taxon>
        <taxon>Actinomycetes</taxon>
        <taxon>Mycobacteriales</taxon>
        <taxon>Corynebacteriaceae</taxon>
        <taxon>Corynebacterium</taxon>
    </lineage>
</organism>
<protein>
    <recommendedName>
        <fullName evidence="3">Transposase</fullName>
    </recommendedName>
</protein>
<dbReference type="RefSeq" id="WP_010275389.1">
    <property type="nucleotide sequence ID" value="NZ_CP066068.1"/>
</dbReference>